<feature type="transmembrane region" description="Helical" evidence="7">
    <location>
        <begin position="35"/>
        <end position="56"/>
    </location>
</feature>
<evidence type="ECO:0000256" key="5">
    <source>
        <dbReference type="ARBA" id="ARBA00022989"/>
    </source>
</evidence>
<feature type="transmembrane region" description="Helical" evidence="7">
    <location>
        <begin position="251"/>
        <end position="268"/>
    </location>
</feature>
<dbReference type="Pfam" id="PF00892">
    <property type="entry name" value="EamA"/>
    <property type="match status" value="2"/>
</dbReference>
<dbReference type="PANTHER" id="PTHR32322:SF18">
    <property type="entry name" value="S-ADENOSYLMETHIONINE_S-ADENOSYLHOMOCYSTEINE TRANSPORTER"/>
    <property type="match status" value="1"/>
</dbReference>
<gene>
    <name evidence="9" type="ORF">F4694_004001</name>
</gene>
<dbReference type="Proteomes" id="UP000548423">
    <property type="component" value="Unassembled WGS sequence"/>
</dbReference>
<keyword evidence="3" id="KW-1003">Cell membrane</keyword>
<evidence type="ECO:0000256" key="2">
    <source>
        <dbReference type="ARBA" id="ARBA00007362"/>
    </source>
</evidence>
<feature type="transmembrane region" description="Helical" evidence="7">
    <location>
        <begin position="187"/>
        <end position="204"/>
    </location>
</feature>
<dbReference type="SUPFAM" id="SSF103481">
    <property type="entry name" value="Multidrug resistance efflux transporter EmrE"/>
    <property type="match status" value="2"/>
</dbReference>
<keyword evidence="6 7" id="KW-0472">Membrane</keyword>
<name>A0A852THL4_9BACI</name>
<dbReference type="GO" id="GO:0005886">
    <property type="term" value="C:plasma membrane"/>
    <property type="evidence" value="ECO:0007669"/>
    <property type="project" value="UniProtKB-SubCell"/>
</dbReference>
<reference evidence="10" key="1">
    <citation type="submission" date="2020-07" db="EMBL/GenBank/DDBJ databases">
        <authorList>
            <person name="Partida-Martinez L."/>
            <person name="Huntemann M."/>
            <person name="Clum A."/>
            <person name="Wang J."/>
            <person name="Palaniappan K."/>
            <person name="Ritter S."/>
            <person name="Chen I.-M."/>
            <person name="Stamatis D."/>
            <person name="Reddy T."/>
            <person name="O'Malley R."/>
            <person name="Daum C."/>
            <person name="Shapiro N."/>
            <person name="Ivanova N."/>
            <person name="Kyrpides N."/>
            <person name="Woyke T."/>
        </authorList>
    </citation>
    <scope>NUCLEOTIDE SEQUENCE [LARGE SCALE GENOMIC DNA]</scope>
    <source>
        <strain evidence="10">AT2.8</strain>
    </source>
</reference>
<dbReference type="AlphaFoldDB" id="A0A852THL4"/>
<evidence type="ECO:0000259" key="8">
    <source>
        <dbReference type="Pfam" id="PF00892"/>
    </source>
</evidence>
<dbReference type="InterPro" id="IPR050638">
    <property type="entry name" value="AA-Vitamin_Transporters"/>
</dbReference>
<feature type="transmembrane region" description="Helical" evidence="7">
    <location>
        <begin position="95"/>
        <end position="117"/>
    </location>
</feature>
<protein>
    <submittedName>
        <fullName evidence="9">Drug/metabolite transporter (DMT)-like permease</fullName>
    </submittedName>
</protein>
<keyword evidence="4 7" id="KW-0812">Transmembrane</keyword>
<dbReference type="InterPro" id="IPR037185">
    <property type="entry name" value="EmrE-like"/>
</dbReference>
<evidence type="ECO:0000313" key="9">
    <source>
        <dbReference type="EMBL" id="NYE07216.1"/>
    </source>
</evidence>
<dbReference type="InterPro" id="IPR000620">
    <property type="entry name" value="EamA_dom"/>
</dbReference>
<feature type="transmembrane region" description="Helical" evidence="7">
    <location>
        <begin position="7"/>
        <end position="29"/>
    </location>
</feature>
<evidence type="ECO:0000256" key="7">
    <source>
        <dbReference type="SAM" id="Phobius"/>
    </source>
</evidence>
<evidence type="ECO:0000256" key="6">
    <source>
        <dbReference type="ARBA" id="ARBA00023136"/>
    </source>
</evidence>
<feature type="transmembrane region" description="Helical" evidence="7">
    <location>
        <begin position="216"/>
        <end position="239"/>
    </location>
</feature>
<feature type="transmembrane region" description="Helical" evidence="7">
    <location>
        <begin position="126"/>
        <end position="146"/>
    </location>
</feature>
<evidence type="ECO:0000256" key="1">
    <source>
        <dbReference type="ARBA" id="ARBA00004651"/>
    </source>
</evidence>
<comment type="similarity">
    <text evidence="2">Belongs to the EamA transporter family.</text>
</comment>
<reference evidence="10" key="2">
    <citation type="submission" date="2020-08" db="EMBL/GenBank/DDBJ databases">
        <title>The Agave Microbiome: Exploring the role of microbial communities in plant adaptations to desert environments.</title>
        <authorList>
            <person name="Partida-Martinez L.P."/>
        </authorList>
    </citation>
    <scope>NUCLEOTIDE SEQUENCE [LARGE SCALE GENOMIC DNA]</scope>
    <source>
        <strain evidence="10">AT2.8</strain>
    </source>
</reference>
<comment type="subcellular location">
    <subcellularLocation>
        <location evidence="1">Cell membrane</location>
        <topology evidence="1">Multi-pass membrane protein</topology>
    </subcellularLocation>
</comment>
<feature type="domain" description="EamA" evidence="8">
    <location>
        <begin position="8"/>
        <end position="140"/>
    </location>
</feature>
<feature type="transmembrane region" description="Helical" evidence="7">
    <location>
        <begin position="158"/>
        <end position="178"/>
    </location>
</feature>
<accession>A0A852THL4</accession>
<proteinExistence type="inferred from homology"/>
<evidence type="ECO:0000256" key="3">
    <source>
        <dbReference type="ARBA" id="ARBA00022475"/>
    </source>
</evidence>
<dbReference type="PANTHER" id="PTHR32322">
    <property type="entry name" value="INNER MEMBRANE TRANSPORTER"/>
    <property type="match status" value="1"/>
</dbReference>
<comment type="caution">
    <text evidence="9">The sequence shown here is derived from an EMBL/GenBank/DDBJ whole genome shotgun (WGS) entry which is preliminary data.</text>
</comment>
<feature type="transmembrane region" description="Helical" evidence="7">
    <location>
        <begin position="68"/>
        <end position="89"/>
    </location>
</feature>
<organism evidence="9 10">
    <name type="scientific">Neobacillus niacini</name>
    <dbReference type="NCBI Taxonomy" id="86668"/>
    <lineage>
        <taxon>Bacteria</taxon>
        <taxon>Bacillati</taxon>
        <taxon>Bacillota</taxon>
        <taxon>Bacilli</taxon>
        <taxon>Bacillales</taxon>
        <taxon>Bacillaceae</taxon>
        <taxon>Neobacillus</taxon>
    </lineage>
</organism>
<feature type="transmembrane region" description="Helical" evidence="7">
    <location>
        <begin position="274"/>
        <end position="291"/>
    </location>
</feature>
<evidence type="ECO:0000313" key="10">
    <source>
        <dbReference type="Proteomes" id="UP000548423"/>
    </source>
</evidence>
<dbReference type="EMBL" id="JACCBX010000008">
    <property type="protein sequence ID" value="NYE07216.1"/>
    <property type="molecule type" value="Genomic_DNA"/>
</dbReference>
<feature type="domain" description="EamA" evidence="8">
    <location>
        <begin position="157"/>
        <end position="289"/>
    </location>
</feature>
<keyword evidence="5 7" id="KW-1133">Transmembrane helix</keyword>
<sequence>MKKKWMIYGMLFIATATWGSAFIAGKIAVQSFEPATVAFLRFFGAAVLLFPIMWVMEKNRKKPTLKDYGLFAVLGLTGIALYNICFFIATKQAPVIKSSLFIASNPVLIVLLSGVFLKEKITKNHIIGMVIALSGAAIIITDGHILSLFQLGFQTIDFVLLGAVISWALYSVVGKVVLKEYSAVESTTYAVAFGTVFLAPFAFVETSWQDITQADFSTWVAIAHMSIFVTVVSFIMYYYGIKEVGAAKASIFINVMPVSAVLMATLYLGETFTWAHGIGAGFVLTGVFIGTSTKLFNRKIPAVKVADSR</sequence>
<evidence type="ECO:0000256" key="4">
    <source>
        <dbReference type="ARBA" id="ARBA00022692"/>
    </source>
</evidence>